<dbReference type="EMBL" id="OCMT01000002">
    <property type="protein sequence ID" value="SOD15113.1"/>
    <property type="molecule type" value="Genomic_DNA"/>
</dbReference>
<dbReference type="RefSeq" id="WP_097131593.1">
    <property type="nucleotide sequence ID" value="NZ_OCMT01000002.1"/>
</dbReference>
<protein>
    <submittedName>
        <fullName evidence="1">Uncharacterized protein</fullName>
    </submittedName>
</protein>
<evidence type="ECO:0000313" key="2">
    <source>
        <dbReference type="Proteomes" id="UP000219281"/>
    </source>
</evidence>
<gene>
    <name evidence="1" type="ORF">SAMN06297358_2088</name>
</gene>
<organism evidence="1 2">
    <name type="scientific">Pedobacter xixiisoli</name>
    <dbReference type="NCBI Taxonomy" id="1476464"/>
    <lineage>
        <taxon>Bacteria</taxon>
        <taxon>Pseudomonadati</taxon>
        <taxon>Bacteroidota</taxon>
        <taxon>Sphingobacteriia</taxon>
        <taxon>Sphingobacteriales</taxon>
        <taxon>Sphingobacteriaceae</taxon>
        <taxon>Pedobacter</taxon>
    </lineage>
</organism>
<keyword evidence="2" id="KW-1185">Reference proteome</keyword>
<accession>A0A285ZZM7</accession>
<proteinExistence type="predicted"/>
<dbReference type="AlphaFoldDB" id="A0A285ZZM7"/>
<sequence length="335" mass="38313">MNFNAKHYHINGLDIEWGKPLNEVRPLLKDMEELKPYGGWPNRRGKCSSIFGLGATEFELRAPLEDRPVMQVIYQLAPLASATAGQLHLPYLEQLVKVLGKPFKTEDLYSQVDFNKGYAAGSVVFSAKWEFAGIRISLSVYGGTRYDEDRESAAGIFINWIDEVKAAQPFREQALLFEKTMAAQLDSTVVVQKFKLAIPQRAYRMLDYELKDPYLAEKNQELREAQLALYKKELYPSPAMISSQLQADEIGYYPMPDGRKILVCNQWDAVLLDLDQANEMTYWDILPARGSGFRELLLKELRVEDSRSSLVLLDLMEQIETDTKQQIQKEQALDD</sequence>
<evidence type="ECO:0000313" key="1">
    <source>
        <dbReference type="EMBL" id="SOD15113.1"/>
    </source>
</evidence>
<name>A0A285ZZM7_9SPHI</name>
<reference evidence="2" key="1">
    <citation type="submission" date="2017-09" db="EMBL/GenBank/DDBJ databases">
        <authorList>
            <person name="Varghese N."/>
            <person name="Submissions S."/>
        </authorList>
    </citation>
    <scope>NUCLEOTIDE SEQUENCE [LARGE SCALE GENOMIC DNA]</scope>
    <source>
        <strain evidence="2">CGMCC 1.12803</strain>
    </source>
</reference>
<dbReference type="Proteomes" id="UP000219281">
    <property type="component" value="Unassembled WGS sequence"/>
</dbReference>
<dbReference type="OrthoDB" id="1406524at2"/>